<reference evidence="3 4" key="1">
    <citation type="submission" date="2019-03" db="EMBL/GenBank/DDBJ databases">
        <title>Genomic Encyclopedia of Archaeal and Bacterial Type Strains, Phase II (KMG-II): from individual species to whole genera.</title>
        <authorList>
            <person name="Goeker M."/>
        </authorList>
    </citation>
    <scope>NUCLEOTIDE SEQUENCE [LARGE SCALE GENOMIC DNA]</scope>
    <source>
        <strain evidence="3 4">ATCC 25309</strain>
    </source>
</reference>
<evidence type="ECO:0000259" key="2">
    <source>
        <dbReference type="Pfam" id="PF06439"/>
    </source>
</evidence>
<organism evidence="3 4">
    <name type="scientific">Prosthecobacter fusiformis</name>
    <dbReference type="NCBI Taxonomy" id="48464"/>
    <lineage>
        <taxon>Bacteria</taxon>
        <taxon>Pseudomonadati</taxon>
        <taxon>Verrucomicrobiota</taxon>
        <taxon>Verrucomicrobiia</taxon>
        <taxon>Verrucomicrobiales</taxon>
        <taxon>Verrucomicrobiaceae</taxon>
        <taxon>Prosthecobacter</taxon>
    </lineage>
</organism>
<protein>
    <submittedName>
        <fullName evidence="3">Uncharacterized protein DUF1080</fullName>
    </submittedName>
</protein>
<feature type="signal peptide" evidence="1">
    <location>
        <begin position="1"/>
        <end position="19"/>
    </location>
</feature>
<dbReference type="Proteomes" id="UP000295662">
    <property type="component" value="Unassembled WGS sequence"/>
</dbReference>
<feature type="domain" description="3-keto-alpha-glucoside-1,2-lyase/3-keto-2-hydroxy-glucal hydratase" evidence="2">
    <location>
        <begin position="22"/>
        <end position="214"/>
    </location>
</feature>
<dbReference type="InterPro" id="IPR010496">
    <property type="entry name" value="AL/BT2_dom"/>
</dbReference>
<gene>
    <name evidence="3" type="ORF">EI77_04284</name>
</gene>
<dbReference type="RefSeq" id="WP_166647412.1">
    <property type="nucleotide sequence ID" value="NZ_SOCA01000012.1"/>
</dbReference>
<keyword evidence="4" id="KW-1185">Reference proteome</keyword>
<sequence>MKAPLFVLLLALGAAPLIAADAVSLFDGKTLAGWTGPDGAKPGAGWVVENGELHLNGTGGGNLLSEKEYTNFDLTWEWKVEEAGNNGIKYWVTKVNNKEWLGIEYQMIDDKKHPDGMKGGSHTTGSIYDIKAPVADKPLNAPGQWNSSRVLVQDGKIQHYLNGKLVCEADTKTDEWKAMIAKSKFAKKEGFAPGKGRIMLTDHHDKVWMRNLQIVEK</sequence>
<dbReference type="AlphaFoldDB" id="A0A4V3FE13"/>
<evidence type="ECO:0000313" key="3">
    <source>
        <dbReference type="EMBL" id="TDU64100.1"/>
    </source>
</evidence>
<evidence type="ECO:0000313" key="4">
    <source>
        <dbReference type="Proteomes" id="UP000295662"/>
    </source>
</evidence>
<accession>A0A4V3FE13</accession>
<dbReference type="EMBL" id="SOCA01000012">
    <property type="protein sequence ID" value="TDU64100.1"/>
    <property type="molecule type" value="Genomic_DNA"/>
</dbReference>
<proteinExistence type="predicted"/>
<evidence type="ECO:0000256" key="1">
    <source>
        <dbReference type="SAM" id="SignalP"/>
    </source>
</evidence>
<feature type="chain" id="PRO_5020788202" evidence="1">
    <location>
        <begin position="20"/>
        <end position="217"/>
    </location>
</feature>
<keyword evidence="1" id="KW-0732">Signal</keyword>
<name>A0A4V3FE13_9BACT</name>
<comment type="caution">
    <text evidence="3">The sequence shown here is derived from an EMBL/GenBank/DDBJ whole genome shotgun (WGS) entry which is preliminary data.</text>
</comment>
<dbReference type="Gene3D" id="2.60.120.560">
    <property type="entry name" value="Exo-inulinase, domain 1"/>
    <property type="match status" value="1"/>
</dbReference>
<dbReference type="Pfam" id="PF06439">
    <property type="entry name" value="3keto-disac_hyd"/>
    <property type="match status" value="1"/>
</dbReference>
<dbReference type="GO" id="GO:0016787">
    <property type="term" value="F:hydrolase activity"/>
    <property type="evidence" value="ECO:0007669"/>
    <property type="project" value="InterPro"/>
</dbReference>